<keyword evidence="1" id="KW-1133">Transmembrane helix</keyword>
<sequence length="180" mass="20036">MTGRELSQRIQRYMAELDGLGERKIIFNFDATFDKRNSKSASGLVVRGLMGAILASKIVLHNNVSSPFAAKAYAGLQAITLGISMGILSVAIMGDSRTVIKKCQTTKPDKSVIGAIIRDIQSKKSHFQEINFQFIHRSENVYAHKLAQEALEKGEDLHLMRVVSDHNRSAPEGRWLRNPD</sequence>
<comment type="caution">
    <text evidence="3">The sequence shown here is derived from an EMBL/GenBank/DDBJ whole genome shotgun (WGS) entry which is preliminary data.</text>
</comment>
<dbReference type="InterPro" id="IPR052929">
    <property type="entry name" value="RNase_H-like_EbsB-rel"/>
</dbReference>
<dbReference type="InterPro" id="IPR012337">
    <property type="entry name" value="RNaseH-like_sf"/>
</dbReference>
<feature type="domain" description="RNase H type-1" evidence="2">
    <location>
        <begin position="28"/>
        <end position="150"/>
    </location>
</feature>
<accession>A0A7J9H6B7</accession>
<dbReference type="Gene3D" id="3.30.420.10">
    <property type="entry name" value="Ribonuclease H-like superfamily/Ribonuclease H"/>
    <property type="match status" value="1"/>
</dbReference>
<organism evidence="3 4">
    <name type="scientific">Gossypium harknessii</name>
    <dbReference type="NCBI Taxonomy" id="34285"/>
    <lineage>
        <taxon>Eukaryota</taxon>
        <taxon>Viridiplantae</taxon>
        <taxon>Streptophyta</taxon>
        <taxon>Embryophyta</taxon>
        <taxon>Tracheophyta</taxon>
        <taxon>Spermatophyta</taxon>
        <taxon>Magnoliopsida</taxon>
        <taxon>eudicotyledons</taxon>
        <taxon>Gunneridae</taxon>
        <taxon>Pentapetalae</taxon>
        <taxon>rosids</taxon>
        <taxon>malvids</taxon>
        <taxon>Malvales</taxon>
        <taxon>Malvaceae</taxon>
        <taxon>Malvoideae</taxon>
        <taxon>Gossypium</taxon>
    </lineage>
</organism>
<proteinExistence type="predicted"/>
<name>A0A7J9H6B7_9ROSI</name>
<dbReference type="GO" id="GO:0003676">
    <property type="term" value="F:nucleic acid binding"/>
    <property type="evidence" value="ECO:0007669"/>
    <property type="project" value="InterPro"/>
</dbReference>
<dbReference type="Proteomes" id="UP000593560">
    <property type="component" value="Unassembled WGS sequence"/>
</dbReference>
<dbReference type="OrthoDB" id="1001181at2759"/>
<dbReference type="PANTHER" id="PTHR47074">
    <property type="entry name" value="BNAC02G40300D PROTEIN"/>
    <property type="match status" value="1"/>
</dbReference>
<dbReference type="InterPro" id="IPR036397">
    <property type="entry name" value="RNaseH_sf"/>
</dbReference>
<keyword evidence="4" id="KW-1185">Reference proteome</keyword>
<dbReference type="EMBL" id="JABFAD010000008">
    <property type="protein sequence ID" value="MBA0805393.1"/>
    <property type="molecule type" value="Genomic_DNA"/>
</dbReference>
<dbReference type="Pfam" id="PF13456">
    <property type="entry name" value="RVT_3"/>
    <property type="match status" value="1"/>
</dbReference>
<evidence type="ECO:0000259" key="2">
    <source>
        <dbReference type="Pfam" id="PF13456"/>
    </source>
</evidence>
<keyword evidence="1" id="KW-0472">Membrane</keyword>
<protein>
    <recommendedName>
        <fullName evidence="2">RNase H type-1 domain-containing protein</fullName>
    </recommendedName>
</protein>
<dbReference type="GO" id="GO:0004523">
    <property type="term" value="F:RNA-DNA hybrid ribonuclease activity"/>
    <property type="evidence" value="ECO:0007669"/>
    <property type="project" value="InterPro"/>
</dbReference>
<dbReference type="InterPro" id="IPR002156">
    <property type="entry name" value="RNaseH_domain"/>
</dbReference>
<gene>
    <name evidence="3" type="ORF">Gohar_004911</name>
</gene>
<dbReference type="InterPro" id="IPR044730">
    <property type="entry name" value="RNase_H-like_dom_plant"/>
</dbReference>
<dbReference type="PANTHER" id="PTHR47074:SF61">
    <property type="entry name" value="RNASE H TYPE-1 DOMAIN-CONTAINING PROTEIN"/>
    <property type="match status" value="1"/>
</dbReference>
<evidence type="ECO:0000313" key="3">
    <source>
        <dbReference type="EMBL" id="MBA0805393.1"/>
    </source>
</evidence>
<dbReference type="CDD" id="cd06222">
    <property type="entry name" value="RNase_H_like"/>
    <property type="match status" value="1"/>
</dbReference>
<evidence type="ECO:0000256" key="1">
    <source>
        <dbReference type="SAM" id="Phobius"/>
    </source>
</evidence>
<reference evidence="3 4" key="1">
    <citation type="journal article" date="2019" name="Genome Biol. Evol.">
        <title>Insights into the evolution of the New World diploid cottons (Gossypium, subgenus Houzingenia) based on genome sequencing.</title>
        <authorList>
            <person name="Grover C.E."/>
            <person name="Arick M.A. 2nd"/>
            <person name="Thrash A."/>
            <person name="Conover J.L."/>
            <person name="Sanders W.S."/>
            <person name="Peterson D.G."/>
            <person name="Frelichowski J.E."/>
            <person name="Scheffler J.A."/>
            <person name="Scheffler B.E."/>
            <person name="Wendel J.F."/>
        </authorList>
    </citation>
    <scope>NUCLEOTIDE SEQUENCE [LARGE SCALE GENOMIC DNA]</scope>
    <source>
        <strain evidence="3">0</strain>
        <tissue evidence="3">Leaf</tissue>
    </source>
</reference>
<feature type="transmembrane region" description="Helical" evidence="1">
    <location>
        <begin position="72"/>
        <end position="92"/>
    </location>
</feature>
<keyword evidence="1" id="KW-0812">Transmembrane</keyword>
<evidence type="ECO:0000313" key="4">
    <source>
        <dbReference type="Proteomes" id="UP000593560"/>
    </source>
</evidence>
<dbReference type="AlphaFoldDB" id="A0A7J9H6B7"/>
<feature type="transmembrane region" description="Helical" evidence="1">
    <location>
        <begin position="44"/>
        <end position="60"/>
    </location>
</feature>
<dbReference type="SUPFAM" id="SSF53098">
    <property type="entry name" value="Ribonuclease H-like"/>
    <property type="match status" value="1"/>
</dbReference>